<organism evidence="2 3">
    <name type="scientific">Actinomyces johnsonii F0510</name>
    <dbReference type="NCBI Taxonomy" id="1227262"/>
    <lineage>
        <taxon>Bacteria</taxon>
        <taxon>Bacillati</taxon>
        <taxon>Actinomycetota</taxon>
        <taxon>Actinomycetes</taxon>
        <taxon>Actinomycetales</taxon>
        <taxon>Actinomycetaceae</taxon>
        <taxon>Actinomyces</taxon>
    </lineage>
</organism>
<comment type="caution">
    <text evidence="2">The sequence shown here is derived from an EMBL/GenBank/DDBJ whole genome shotgun (WGS) entry which is preliminary data.</text>
</comment>
<dbReference type="EMBL" id="AWSD01000067">
    <property type="protein sequence ID" value="ERH21399.1"/>
    <property type="molecule type" value="Genomic_DNA"/>
</dbReference>
<dbReference type="HOGENOM" id="CLU_2986180_0_0_11"/>
<dbReference type="Proteomes" id="UP000016498">
    <property type="component" value="Unassembled WGS sequence"/>
</dbReference>
<protein>
    <submittedName>
        <fullName evidence="2">Uncharacterized protein</fullName>
    </submittedName>
</protein>
<feature type="region of interest" description="Disordered" evidence="1">
    <location>
        <begin position="1"/>
        <end position="57"/>
    </location>
</feature>
<sequence length="57" mass="5886">MVGGAGGRRRGGCGETPLESPGRHGRNNEPCGSSSRVQDCATGDPQFSATTLRFPLP</sequence>
<gene>
    <name evidence="2" type="ORF">HMPREF1549_00684</name>
</gene>
<evidence type="ECO:0000256" key="1">
    <source>
        <dbReference type="SAM" id="MobiDB-lite"/>
    </source>
</evidence>
<proteinExistence type="predicted"/>
<name>U1QHR1_9ACTO</name>
<reference evidence="2 3" key="1">
    <citation type="submission" date="2013-06" db="EMBL/GenBank/DDBJ databases">
        <authorList>
            <person name="Weinstock G."/>
            <person name="Sodergren E."/>
            <person name="Lobos E.A."/>
            <person name="Fulton L."/>
            <person name="Fulton R."/>
            <person name="Courtney L."/>
            <person name="Fronick C."/>
            <person name="O'Laughlin M."/>
            <person name="Godfrey J."/>
            <person name="Wilson R.M."/>
            <person name="Miner T."/>
            <person name="Farmer C."/>
            <person name="Delehaunty K."/>
            <person name="Cordes M."/>
            <person name="Minx P."/>
            <person name="Tomlinson C."/>
            <person name="Chen J."/>
            <person name="Wollam A."/>
            <person name="Pepin K.H."/>
            <person name="Bhonagiri V."/>
            <person name="Zhang X."/>
            <person name="Warren W."/>
            <person name="Mitreva M."/>
            <person name="Mardis E.R."/>
            <person name="Wilson R.K."/>
        </authorList>
    </citation>
    <scope>NUCLEOTIDE SEQUENCE [LARGE SCALE GENOMIC DNA]</scope>
    <source>
        <strain evidence="2 3">F0510</strain>
    </source>
</reference>
<evidence type="ECO:0000313" key="3">
    <source>
        <dbReference type="Proteomes" id="UP000016498"/>
    </source>
</evidence>
<dbReference type="AlphaFoldDB" id="U1QHR1"/>
<evidence type="ECO:0000313" key="2">
    <source>
        <dbReference type="EMBL" id="ERH21399.1"/>
    </source>
</evidence>
<accession>U1QHR1</accession>